<proteinExistence type="predicted"/>
<gene>
    <name evidence="2" type="ORF">AVDCRST_MAG31-2693</name>
</gene>
<reference evidence="2" key="1">
    <citation type="submission" date="2020-02" db="EMBL/GenBank/DDBJ databases">
        <authorList>
            <person name="Meier V. D."/>
        </authorList>
    </citation>
    <scope>NUCLEOTIDE SEQUENCE</scope>
    <source>
        <strain evidence="2">AVDCRST_MAG31</strain>
    </source>
</reference>
<feature type="region of interest" description="Disordered" evidence="1">
    <location>
        <begin position="1"/>
        <end position="146"/>
    </location>
</feature>
<evidence type="ECO:0000313" key="2">
    <source>
        <dbReference type="EMBL" id="CAA9534441.1"/>
    </source>
</evidence>
<dbReference type="EMBL" id="CADCWA010000202">
    <property type="protein sequence ID" value="CAA9534441.1"/>
    <property type="molecule type" value="Genomic_DNA"/>
</dbReference>
<sequence length="146" mass="15537">VANDLHQPAGQRSRAVGPLLRGHRRAQGTEVLERGGGDDRAVRRHPRDAADPPLLFVVHRQADRRRARDQPGYPLPVGGQPGRGGRGGRGGSGGGRQGRRRPQAGTGAADVRPRLRGPGRTQLGSDVDGPRRRRAGCVRLRPSGGL</sequence>
<feature type="compositionally biased region" description="Gly residues" evidence="1">
    <location>
        <begin position="79"/>
        <end position="96"/>
    </location>
</feature>
<evidence type="ECO:0000256" key="1">
    <source>
        <dbReference type="SAM" id="MobiDB-lite"/>
    </source>
</evidence>
<name>A0A6J4TWR6_9SPHN</name>
<feature type="compositionally biased region" description="Basic and acidic residues" evidence="1">
    <location>
        <begin position="31"/>
        <end position="41"/>
    </location>
</feature>
<accession>A0A6J4TWR6</accession>
<feature type="non-terminal residue" evidence="2">
    <location>
        <position position="1"/>
    </location>
</feature>
<dbReference type="AlphaFoldDB" id="A0A6J4TWR6"/>
<feature type="non-terminal residue" evidence="2">
    <location>
        <position position="146"/>
    </location>
</feature>
<protein>
    <submittedName>
        <fullName evidence="2">Glyoxalase family protein</fullName>
    </submittedName>
</protein>
<organism evidence="2">
    <name type="scientific">uncultured Sphingomonas sp</name>
    <dbReference type="NCBI Taxonomy" id="158754"/>
    <lineage>
        <taxon>Bacteria</taxon>
        <taxon>Pseudomonadati</taxon>
        <taxon>Pseudomonadota</taxon>
        <taxon>Alphaproteobacteria</taxon>
        <taxon>Sphingomonadales</taxon>
        <taxon>Sphingomonadaceae</taxon>
        <taxon>Sphingomonas</taxon>
        <taxon>environmental samples</taxon>
    </lineage>
</organism>
<feature type="compositionally biased region" description="Basic and acidic residues" evidence="1">
    <location>
        <begin position="60"/>
        <end position="69"/>
    </location>
</feature>